<proteinExistence type="predicted"/>
<reference evidence="3 4" key="1">
    <citation type="journal article" date="2024" name="Commun. Biol.">
        <title>Comparative genomic analysis of thermophilic fungi reveals convergent evolutionary adaptations and gene losses.</title>
        <authorList>
            <person name="Steindorff A.S."/>
            <person name="Aguilar-Pontes M.V."/>
            <person name="Robinson A.J."/>
            <person name="Andreopoulos B."/>
            <person name="LaButti K."/>
            <person name="Kuo A."/>
            <person name="Mondo S."/>
            <person name="Riley R."/>
            <person name="Otillar R."/>
            <person name="Haridas S."/>
            <person name="Lipzen A."/>
            <person name="Grimwood J."/>
            <person name="Schmutz J."/>
            <person name="Clum A."/>
            <person name="Reid I.D."/>
            <person name="Moisan M.C."/>
            <person name="Butler G."/>
            <person name="Nguyen T.T.M."/>
            <person name="Dewar K."/>
            <person name="Conant G."/>
            <person name="Drula E."/>
            <person name="Henrissat B."/>
            <person name="Hansel C."/>
            <person name="Singer S."/>
            <person name="Hutchinson M.I."/>
            <person name="de Vries R.P."/>
            <person name="Natvig D.O."/>
            <person name="Powell A.J."/>
            <person name="Tsang A."/>
            <person name="Grigoriev I.V."/>
        </authorList>
    </citation>
    <scope>NUCLEOTIDE SEQUENCE [LARGE SCALE GENOMIC DNA]</scope>
    <source>
        <strain evidence="3 4">CBS 494.80</strain>
    </source>
</reference>
<evidence type="ECO:0000256" key="2">
    <source>
        <dbReference type="SAM" id="Phobius"/>
    </source>
</evidence>
<keyword evidence="2" id="KW-1133">Transmembrane helix</keyword>
<feature type="transmembrane region" description="Helical" evidence="2">
    <location>
        <begin position="142"/>
        <end position="165"/>
    </location>
</feature>
<gene>
    <name evidence="3" type="ORF">VTL71DRAFT_13144</name>
</gene>
<feature type="region of interest" description="Disordered" evidence="1">
    <location>
        <begin position="89"/>
        <end position="133"/>
    </location>
</feature>
<protein>
    <submittedName>
        <fullName evidence="3">Uncharacterized protein</fullName>
    </submittedName>
</protein>
<keyword evidence="2" id="KW-0812">Transmembrane</keyword>
<dbReference type="EMBL" id="JAZHXI010000005">
    <property type="protein sequence ID" value="KAL2071909.1"/>
    <property type="molecule type" value="Genomic_DNA"/>
</dbReference>
<organism evidence="3 4">
    <name type="scientific">Oculimacula yallundae</name>
    <dbReference type="NCBI Taxonomy" id="86028"/>
    <lineage>
        <taxon>Eukaryota</taxon>
        <taxon>Fungi</taxon>
        <taxon>Dikarya</taxon>
        <taxon>Ascomycota</taxon>
        <taxon>Pezizomycotina</taxon>
        <taxon>Leotiomycetes</taxon>
        <taxon>Helotiales</taxon>
        <taxon>Ploettnerulaceae</taxon>
        <taxon>Oculimacula</taxon>
    </lineage>
</organism>
<keyword evidence="4" id="KW-1185">Reference proteome</keyword>
<keyword evidence="2" id="KW-0472">Membrane</keyword>
<evidence type="ECO:0000256" key="1">
    <source>
        <dbReference type="SAM" id="MobiDB-lite"/>
    </source>
</evidence>
<sequence>MADAVSPLVADSKHNWTLVTSQIDHPEEQVSPQADMKESVDIADVLSKLDNERRERIALDAPQPIHQQGIEIGTEPLISIPFGNGIQVAPGSAPEVSEIESPSSSGPTLTHSVSADSEPKMLEDSSPPPRSPQILGLPKKTFWILALVAIILVLGIIAGTVGGVLSSRRTSKSSANTENLGTNGKPKLKMEFKMQTWENNNQTGRSQIFYSEGVYKTAFFVRSYEWIPGRFADDGNWDACSMSLCQGDHRIGWRGSSRWIGNNTLWNGYEYGDTVTVKCGTVYADPLCPLDRSSVTMTAPIFDLPTLGVSGGNQTVSGVVSTTMSGTSSSITGQTTAR</sequence>
<evidence type="ECO:0000313" key="4">
    <source>
        <dbReference type="Proteomes" id="UP001595075"/>
    </source>
</evidence>
<accession>A0ABR4CQ04</accession>
<dbReference type="Proteomes" id="UP001595075">
    <property type="component" value="Unassembled WGS sequence"/>
</dbReference>
<comment type="caution">
    <text evidence="3">The sequence shown here is derived from an EMBL/GenBank/DDBJ whole genome shotgun (WGS) entry which is preliminary data.</text>
</comment>
<evidence type="ECO:0000313" key="3">
    <source>
        <dbReference type="EMBL" id="KAL2071909.1"/>
    </source>
</evidence>
<feature type="compositionally biased region" description="Low complexity" evidence="1">
    <location>
        <begin position="92"/>
        <end position="107"/>
    </location>
</feature>
<name>A0ABR4CQ04_9HELO</name>